<sequence>MDAIKCYGRDQSEIQIGCKTCGFQSLRFADGKETEIQRRCLNTDSMAYDIGDDTETISELDKCFVKHFAKA</sequence>
<dbReference type="WBParaSite" id="PDA_v2.g28276.t1">
    <property type="protein sequence ID" value="PDA_v2.g28276.t1"/>
    <property type="gene ID" value="PDA_v2.g28276"/>
</dbReference>
<reference evidence="2" key="1">
    <citation type="submission" date="2022-11" db="UniProtKB">
        <authorList>
            <consortium name="WormBaseParasite"/>
        </authorList>
    </citation>
    <scope>IDENTIFICATION</scope>
</reference>
<organism evidence="1 2">
    <name type="scientific">Panagrolaimus davidi</name>
    <dbReference type="NCBI Taxonomy" id="227884"/>
    <lineage>
        <taxon>Eukaryota</taxon>
        <taxon>Metazoa</taxon>
        <taxon>Ecdysozoa</taxon>
        <taxon>Nematoda</taxon>
        <taxon>Chromadorea</taxon>
        <taxon>Rhabditida</taxon>
        <taxon>Tylenchina</taxon>
        <taxon>Panagrolaimomorpha</taxon>
        <taxon>Panagrolaimoidea</taxon>
        <taxon>Panagrolaimidae</taxon>
        <taxon>Panagrolaimus</taxon>
    </lineage>
</organism>
<dbReference type="AlphaFoldDB" id="A0A914QFR0"/>
<proteinExistence type="predicted"/>
<evidence type="ECO:0000313" key="2">
    <source>
        <dbReference type="WBParaSite" id="PDA_v2.g28276.t1"/>
    </source>
</evidence>
<dbReference type="Proteomes" id="UP000887578">
    <property type="component" value="Unplaced"/>
</dbReference>
<name>A0A914QFR0_9BILA</name>
<evidence type="ECO:0000313" key="1">
    <source>
        <dbReference type="Proteomes" id="UP000887578"/>
    </source>
</evidence>
<protein>
    <submittedName>
        <fullName evidence="2">Uncharacterized protein</fullName>
    </submittedName>
</protein>
<keyword evidence="1" id="KW-1185">Reference proteome</keyword>
<accession>A0A914QFR0</accession>